<dbReference type="GO" id="GO:0006406">
    <property type="term" value="P:mRNA export from nucleus"/>
    <property type="evidence" value="ECO:0007669"/>
    <property type="project" value="TreeGrafter"/>
</dbReference>
<dbReference type="PANTHER" id="PTHR13375:SF3">
    <property type="entry name" value="THO COMPLEX SUBUNIT 5 HOMOLOG"/>
    <property type="match status" value="1"/>
</dbReference>
<dbReference type="RefSeq" id="XP_058336682.1">
    <property type="nucleotide sequence ID" value="XM_058492552.1"/>
</dbReference>
<keyword evidence="4" id="KW-0175">Coiled coil</keyword>
<dbReference type="InterPro" id="IPR019163">
    <property type="entry name" value="THO_Thoc5"/>
</dbReference>
<evidence type="ECO:0000256" key="4">
    <source>
        <dbReference type="SAM" id="Coils"/>
    </source>
</evidence>
<gene>
    <name evidence="5" type="ORF">O0I10_012661</name>
</gene>
<comment type="similarity">
    <text evidence="2">Belongs to the THOC5 family.</text>
</comment>
<evidence type="ECO:0000313" key="6">
    <source>
        <dbReference type="Proteomes" id="UP001234581"/>
    </source>
</evidence>
<dbReference type="PANTHER" id="PTHR13375">
    <property type="entry name" value="FMS INTERACTING PROTEIN"/>
    <property type="match status" value="1"/>
</dbReference>
<evidence type="ECO:0000313" key="5">
    <source>
        <dbReference type="EMBL" id="KAJ8651768.1"/>
    </source>
</evidence>
<proteinExistence type="inferred from homology"/>
<keyword evidence="6" id="KW-1185">Reference proteome</keyword>
<accession>A0AAD7UQV6</accession>
<dbReference type="GO" id="GO:0000445">
    <property type="term" value="C:THO complex part of transcription export complex"/>
    <property type="evidence" value="ECO:0007669"/>
    <property type="project" value="TreeGrafter"/>
</dbReference>
<evidence type="ECO:0000256" key="3">
    <source>
        <dbReference type="ARBA" id="ARBA00023242"/>
    </source>
</evidence>
<dbReference type="EMBL" id="JARTCD010000143">
    <property type="protein sequence ID" value="KAJ8651768.1"/>
    <property type="molecule type" value="Genomic_DNA"/>
</dbReference>
<organism evidence="5 6">
    <name type="scientific">Lichtheimia ornata</name>
    <dbReference type="NCBI Taxonomy" id="688661"/>
    <lineage>
        <taxon>Eukaryota</taxon>
        <taxon>Fungi</taxon>
        <taxon>Fungi incertae sedis</taxon>
        <taxon>Mucoromycota</taxon>
        <taxon>Mucoromycotina</taxon>
        <taxon>Mucoromycetes</taxon>
        <taxon>Mucorales</taxon>
        <taxon>Lichtheimiaceae</taxon>
        <taxon>Lichtheimia</taxon>
    </lineage>
</organism>
<dbReference type="Proteomes" id="UP001234581">
    <property type="component" value="Unassembled WGS sequence"/>
</dbReference>
<feature type="coiled-coil region" evidence="4">
    <location>
        <begin position="141"/>
        <end position="175"/>
    </location>
</feature>
<evidence type="ECO:0000256" key="2">
    <source>
        <dbReference type="ARBA" id="ARBA00008044"/>
    </source>
</evidence>
<dbReference type="Pfam" id="PF09766">
    <property type="entry name" value="FmiP_Thoc5"/>
    <property type="match status" value="1"/>
</dbReference>
<protein>
    <submittedName>
        <fullName evidence="5">Uncharacterized protein</fullName>
    </submittedName>
</protein>
<name>A0AAD7UQV6_9FUNG</name>
<evidence type="ECO:0000256" key="1">
    <source>
        <dbReference type="ARBA" id="ARBA00004123"/>
    </source>
</evidence>
<dbReference type="AlphaFoldDB" id="A0AAD7UQV6"/>
<sequence length="215" mass="24789">MPTTTQPHQLQAIAATAKDAQDLLSSYMQLKQTGEPIPDDGQELLDTLDTLYDLHSSMYAATRDSKQETANAKSAMDEKHIGLQNVMYEKRHLLEEIVKCRAFRSLYQDVELVPIEEFHARAPKEYLENQDNPHQLMINRLKFEQLERTSLREQQEKLQAERLALIRENRKAQEKLDRFDKLLDDFVQAATPLEEALQEEEKKATTTTTTTTIAS</sequence>
<dbReference type="GeneID" id="83219998"/>
<comment type="caution">
    <text evidence="5">The sequence shown here is derived from an EMBL/GenBank/DDBJ whole genome shotgun (WGS) entry which is preliminary data.</text>
</comment>
<keyword evidence="3" id="KW-0539">Nucleus</keyword>
<dbReference type="GO" id="GO:0003729">
    <property type="term" value="F:mRNA binding"/>
    <property type="evidence" value="ECO:0007669"/>
    <property type="project" value="TreeGrafter"/>
</dbReference>
<reference evidence="5 6" key="1">
    <citation type="submission" date="2023-03" db="EMBL/GenBank/DDBJ databases">
        <title>Genome sequence of Lichtheimia ornata CBS 291.66.</title>
        <authorList>
            <person name="Mohabir J.T."/>
            <person name="Shea T.P."/>
            <person name="Kurbessoian T."/>
            <person name="Berby B."/>
            <person name="Fontaine J."/>
            <person name="Livny J."/>
            <person name="Gnirke A."/>
            <person name="Stajich J.E."/>
            <person name="Cuomo C.A."/>
        </authorList>
    </citation>
    <scope>NUCLEOTIDE SEQUENCE [LARGE SCALE GENOMIC DNA]</scope>
    <source>
        <strain evidence="5">CBS 291.66</strain>
    </source>
</reference>
<comment type="subcellular location">
    <subcellularLocation>
        <location evidence="1">Nucleus</location>
    </subcellularLocation>
</comment>